<reference evidence="1" key="1">
    <citation type="journal article" date="2020" name="Stud. Mycol.">
        <title>101 Dothideomycetes genomes: a test case for predicting lifestyles and emergence of pathogens.</title>
        <authorList>
            <person name="Haridas S."/>
            <person name="Albert R."/>
            <person name="Binder M."/>
            <person name="Bloem J."/>
            <person name="Labutti K."/>
            <person name="Salamov A."/>
            <person name="Andreopoulos B."/>
            <person name="Baker S."/>
            <person name="Barry K."/>
            <person name="Bills G."/>
            <person name="Bluhm B."/>
            <person name="Cannon C."/>
            <person name="Castanera R."/>
            <person name="Culley D."/>
            <person name="Daum C."/>
            <person name="Ezra D."/>
            <person name="Gonzalez J."/>
            <person name="Henrissat B."/>
            <person name="Kuo A."/>
            <person name="Liang C."/>
            <person name="Lipzen A."/>
            <person name="Lutzoni F."/>
            <person name="Magnuson J."/>
            <person name="Mondo S."/>
            <person name="Nolan M."/>
            <person name="Ohm R."/>
            <person name="Pangilinan J."/>
            <person name="Park H.-J."/>
            <person name="Ramirez L."/>
            <person name="Alfaro M."/>
            <person name="Sun H."/>
            <person name="Tritt A."/>
            <person name="Yoshinaga Y."/>
            <person name="Zwiers L.-H."/>
            <person name="Turgeon B."/>
            <person name="Goodwin S."/>
            <person name="Spatafora J."/>
            <person name="Crous P."/>
            <person name="Grigoriev I."/>
        </authorList>
    </citation>
    <scope>NUCLEOTIDE SEQUENCE</scope>
    <source>
        <strain evidence="1">CBS 107.79</strain>
    </source>
</reference>
<name>A0A6A5UU45_9PLEO</name>
<evidence type="ECO:0000313" key="1">
    <source>
        <dbReference type="EMBL" id="KAF1968501.1"/>
    </source>
</evidence>
<proteinExistence type="predicted"/>
<protein>
    <submittedName>
        <fullName evidence="1">Uncharacterized protein</fullName>
    </submittedName>
</protein>
<dbReference type="EMBL" id="ML976719">
    <property type="protein sequence ID" value="KAF1968501.1"/>
    <property type="molecule type" value="Genomic_DNA"/>
</dbReference>
<keyword evidence="2" id="KW-1185">Reference proteome</keyword>
<sequence>KEKNNLALSLKLYIDNIITTPNKLFKELDYIKIDTLIINNTFKVIAYNLTKYIG</sequence>
<evidence type="ECO:0000313" key="2">
    <source>
        <dbReference type="Proteomes" id="UP000800036"/>
    </source>
</evidence>
<dbReference type="Proteomes" id="UP000800036">
    <property type="component" value="Unassembled WGS sequence"/>
</dbReference>
<gene>
    <name evidence="1" type="ORF">BU23DRAFT_479870</name>
</gene>
<dbReference type="AlphaFoldDB" id="A0A6A5UU45"/>
<organism evidence="1 2">
    <name type="scientific">Bimuria novae-zelandiae CBS 107.79</name>
    <dbReference type="NCBI Taxonomy" id="1447943"/>
    <lineage>
        <taxon>Eukaryota</taxon>
        <taxon>Fungi</taxon>
        <taxon>Dikarya</taxon>
        <taxon>Ascomycota</taxon>
        <taxon>Pezizomycotina</taxon>
        <taxon>Dothideomycetes</taxon>
        <taxon>Pleosporomycetidae</taxon>
        <taxon>Pleosporales</taxon>
        <taxon>Massarineae</taxon>
        <taxon>Didymosphaeriaceae</taxon>
        <taxon>Bimuria</taxon>
    </lineage>
</organism>
<feature type="non-terminal residue" evidence="1">
    <location>
        <position position="1"/>
    </location>
</feature>
<accession>A0A6A5UU45</accession>